<dbReference type="EMBL" id="FRBQ01000003">
    <property type="protein sequence ID" value="SHM12756.1"/>
    <property type="molecule type" value="Genomic_DNA"/>
</dbReference>
<protein>
    <submittedName>
        <fullName evidence="1">Uncharacterized protein</fullName>
    </submittedName>
</protein>
<dbReference type="Proteomes" id="UP000184305">
    <property type="component" value="Unassembled WGS sequence"/>
</dbReference>
<name>A0A1M7G997_9GAMM</name>
<proteinExistence type="predicted"/>
<dbReference type="STRING" id="1220495.SAMN05216288_3108"/>
<sequence>MPTLFKKTRAILLEIEPLTLEHFIALCMKWQIGTGIAHVVMQPPISISRIYAATPTIYSGELNE</sequence>
<reference evidence="2" key="1">
    <citation type="submission" date="2016-11" db="EMBL/GenBank/DDBJ databases">
        <authorList>
            <person name="Varghese N."/>
            <person name="Submissions S."/>
        </authorList>
    </citation>
    <scope>NUCLEOTIDE SEQUENCE [LARGE SCALE GENOMIC DNA]</scope>
    <source>
        <strain evidence="2">CECT 8089</strain>
    </source>
</reference>
<evidence type="ECO:0000313" key="1">
    <source>
        <dbReference type="EMBL" id="SHM12756.1"/>
    </source>
</evidence>
<dbReference type="RefSeq" id="WP_073265839.1">
    <property type="nucleotide sequence ID" value="NZ_FRBQ01000003.1"/>
</dbReference>
<evidence type="ECO:0000313" key="2">
    <source>
        <dbReference type="Proteomes" id="UP000184305"/>
    </source>
</evidence>
<keyword evidence="2" id="KW-1185">Reference proteome</keyword>
<accession>A0A1M7G997</accession>
<gene>
    <name evidence="1" type="ORF">SAMN05216288_3108</name>
</gene>
<dbReference type="AlphaFoldDB" id="A0A1M7G997"/>
<organism evidence="1 2">
    <name type="scientific">Phytopseudomonas punonensis</name>
    <dbReference type="NCBI Taxonomy" id="1220495"/>
    <lineage>
        <taxon>Bacteria</taxon>
        <taxon>Pseudomonadati</taxon>
        <taxon>Pseudomonadota</taxon>
        <taxon>Gammaproteobacteria</taxon>
        <taxon>Pseudomonadales</taxon>
        <taxon>Pseudomonadaceae</taxon>
        <taxon>Phytopseudomonas</taxon>
    </lineage>
</organism>